<dbReference type="EMBL" id="GFPF01003607">
    <property type="protein sequence ID" value="MAA14753.1"/>
    <property type="molecule type" value="Transcribed_RNA"/>
</dbReference>
<dbReference type="AlphaFoldDB" id="A0A224YKL4"/>
<feature type="chain" id="PRO_5012668786" description="Secreted protein" evidence="1">
    <location>
        <begin position="22"/>
        <end position="130"/>
    </location>
</feature>
<evidence type="ECO:0008006" key="3">
    <source>
        <dbReference type="Google" id="ProtNLM"/>
    </source>
</evidence>
<feature type="signal peptide" evidence="1">
    <location>
        <begin position="1"/>
        <end position="21"/>
    </location>
</feature>
<sequence length="130" mass="14615">MKGSIPCSFLITTLICKISAAARLHSCSQQHECPVIFSSPIWDHGGRLLALYTAVVFHARAQVCRFIQNWQLHLKTDCINALVACATMHNNKNLSRAGYYSTHIARCLISPCQALQLSFYLRLTFTNEET</sequence>
<organism evidence="2">
    <name type="scientific">Rhipicephalus zambeziensis</name>
    <dbReference type="NCBI Taxonomy" id="60191"/>
    <lineage>
        <taxon>Eukaryota</taxon>
        <taxon>Metazoa</taxon>
        <taxon>Ecdysozoa</taxon>
        <taxon>Arthropoda</taxon>
        <taxon>Chelicerata</taxon>
        <taxon>Arachnida</taxon>
        <taxon>Acari</taxon>
        <taxon>Parasitiformes</taxon>
        <taxon>Ixodida</taxon>
        <taxon>Ixodoidea</taxon>
        <taxon>Ixodidae</taxon>
        <taxon>Rhipicephalinae</taxon>
        <taxon>Rhipicephalus</taxon>
        <taxon>Rhipicephalus</taxon>
    </lineage>
</organism>
<name>A0A224YKL4_9ACAR</name>
<reference evidence="2" key="1">
    <citation type="journal article" date="2017" name="Parasit. Vectors">
        <title>Sialotranscriptomics of Rhipicephalus zambeziensis reveals intricate expression profiles of secretory proteins and suggests tight temporal transcriptional regulation during blood-feeding.</title>
        <authorList>
            <person name="de Castro M.H."/>
            <person name="de Klerk D."/>
            <person name="Pienaar R."/>
            <person name="Rees D.J.G."/>
            <person name="Mans B.J."/>
        </authorList>
    </citation>
    <scope>NUCLEOTIDE SEQUENCE</scope>
    <source>
        <tissue evidence="2">Salivary glands</tissue>
    </source>
</reference>
<evidence type="ECO:0000313" key="2">
    <source>
        <dbReference type="EMBL" id="MAA14753.1"/>
    </source>
</evidence>
<proteinExistence type="predicted"/>
<keyword evidence="1" id="KW-0732">Signal</keyword>
<evidence type="ECO:0000256" key="1">
    <source>
        <dbReference type="SAM" id="SignalP"/>
    </source>
</evidence>
<protein>
    <recommendedName>
        <fullName evidence="3">Secreted protein</fullName>
    </recommendedName>
</protein>
<accession>A0A224YKL4</accession>